<gene>
    <name evidence="2" type="ORF">M437DRAFT_70689</name>
</gene>
<evidence type="ECO:0000313" key="3">
    <source>
        <dbReference type="Proteomes" id="UP000030672"/>
    </source>
</evidence>
<organism evidence="2 3">
    <name type="scientific">Aureobasidium melanogenum (strain CBS 110374)</name>
    <name type="common">Aureobasidium pullulans var. melanogenum</name>
    <dbReference type="NCBI Taxonomy" id="1043003"/>
    <lineage>
        <taxon>Eukaryota</taxon>
        <taxon>Fungi</taxon>
        <taxon>Dikarya</taxon>
        <taxon>Ascomycota</taxon>
        <taxon>Pezizomycotina</taxon>
        <taxon>Dothideomycetes</taxon>
        <taxon>Dothideomycetidae</taxon>
        <taxon>Dothideales</taxon>
        <taxon>Saccotheciaceae</taxon>
        <taxon>Aureobasidium</taxon>
    </lineage>
</organism>
<feature type="region of interest" description="Disordered" evidence="1">
    <location>
        <begin position="322"/>
        <end position="384"/>
    </location>
</feature>
<proteinExistence type="predicted"/>
<protein>
    <submittedName>
        <fullName evidence="2">Uncharacterized protein</fullName>
    </submittedName>
</protein>
<dbReference type="EMBL" id="KL584888">
    <property type="protein sequence ID" value="KEQ57578.1"/>
    <property type="molecule type" value="Genomic_DNA"/>
</dbReference>
<dbReference type="AlphaFoldDB" id="A0A074VB62"/>
<reference evidence="2 3" key="1">
    <citation type="journal article" date="2014" name="BMC Genomics">
        <title>Genome sequencing of four Aureobasidium pullulans varieties: biotechnological potential, stress tolerance, and description of new species.</title>
        <authorList>
            <person name="Gostin Ar C."/>
            <person name="Ohm R.A."/>
            <person name="Kogej T."/>
            <person name="Sonjak S."/>
            <person name="Turk M."/>
            <person name="Zajc J."/>
            <person name="Zalar P."/>
            <person name="Grube M."/>
            <person name="Sun H."/>
            <person name="Han J."/>
            <person name="Sharma A."/>
            <person name="Chiniquy J."/>
            <person name="Ngan C.Y."/>
            <person name="Lipzen A."/>
            <person name="Barry K."/>
            <person name="Grigoriev I.V."/>
            <person name="Gunde-Cimerman N."/>
        </authorList>
    </citation>
    <scope>NUCLEOTIDE SEQUENCE [LARGE SCALE GENOMIC DNA]</scope>
    <source>
        <strain evidence="2 3">CBS 110374</strain>
    </source>
</reference>
<evidence type="ECO:0000256" key="1">
    <source>
        <dbReference type="SAM" id="MobiDB-lite"/>
    </source>
</evidence>
<dbReference type="RefSeq" id="XP_040874602.1">
    <property type="nucleotide sequence ID" value="XM_041025540.1"/>
</dbReference>
<accession>A0A074VB62</accession>
<sequence>MVCLCTRLRKRDYDSLTNDEICLLDEAACFTEHRRLQLRQSRQPVRARRVKVMANQTSSAKRPRTSSIIVPAVVSVPRGATKTGKTVTRPGQTIVRHPLGDFGIDQSSRTEEEISQQDTSLVIPKTSICSTEDMNGSQESERSMHSGLPQKTVQYISSMVVTILSHQRSWIESTCIFTALLGSKPSGWTIASHSSEAVESTLANTFVQVQVKILQHQIFNKLLAYAANSLWAGKHLGNSSENLTKLRRHGSGAAEFVRAAGNATSILLLVPPSWLRKSTNEIRTRVSKMKQSAAVFPYLEQFETLAQTLLGRLKREIETMHSESSHLLIRGPPVSTQPSPDTRESYPFQRPHGTTAPSPNDVSVSGSDSMSQVQPSQAAGDGSVDLIGFSDLHRTALSPTAQTQPVFSVLHQHPSTSLDRDGMMAASLDPTLVGSPCYVDDDGNHINPFMLV</sequence>
<feature type="compositionally biased region" description="Polar residues" evidence="1">
    <location>
        <begin position="355"/>
        <end position="377"/>
    </location>
</feature>
<name>A0A074VB62_AURM1</name>
<dbReference type="GeneID" id="63918913"/>
<keyword evidence="3" id="KW-1185">Reference proteome</keyword>
<dbReference type="HOGENOM" id="CLU_605461_0_0_1"/>
<dbReference type="Proteomes" id="UP000030672">
    <property type="component" value="Unassembled WGS sequence"/>
</dbReference>
<evidence type="ECO:0000313" key="2">
    <source>
        <dbReference type="EMBL" id="KEQ57578.1"/>
    </source>
</evidence>